<dbReference type="Gene3D" id="1.10.10.60">
    <property type="entry name" value="Homeodomain-like"/>
    <property type="match status" value="1"/>
</dbReference>
<dbReference type="Pfam" id="PF03221">
    <property type="entry name" value="HTH_Tnp_Tc5"/>
    <property type="match status" value="1"/>
</dbReference>
<protein>
    <submittedName>
        <fullName evidence="3">Hypp8290 protein</fullName>
    </submittedName>
</protein>
<dbReference type="SUPFAM" id="SSF46689">
    <property type="entry name" value="Homeodomain-like"/>
    <property type="match status" value="1"/>
</dbReference>
<keyword evidence="4" id="KW-1185">Reference proteome</keyword>
<keyword evidence="1" id="KW-0238">DNA-binding</keyword>
<dbReference type="AlphaFoldDB" id="A0A8K0EF62"/>
<dbReference type="InterPro" id="IPR006600">
    <property type="entry name" value="HTH_CenpB_DNA-bd_dom"/>
</dbReference>
<dbReference type="OrthoDB" id="10067360at2759"/>
<dbReference type="InterPro" id="IPR009057">
    <property type="entry name" value="Homeodomain-like_sf"/>
</dbReference>
<accession>A0A8K0EF62</accession>
<gene>
    <name evidence="3" type="primary">Hypp8290</name>
    <name evidence="3" type="ORF">BLAG_LOCUS9925</name>
</gene>
<proteinExistence type="predicted"/>
<sequence>MYVALGRARAEHRPKDPTTLDFIVEEDQLPEGFLRADLTVGRNRHLIFTTDHQLRLLAKAKKWYAEGTFNVVRRPFYQLFGIHVSLKSGRVTKQVRALRFRPDVGKVGTGLCGGRKRVDLTLADKVKVIQLLDRVKKLSQKEHPEQEEEARGQERRRVEDALMHWFGNARAKGAHIPGPILMEKARQFAVGTGEEDFKPPEG</sequence>
<dbReference type="Proteomes" id="UP000838412">
    <property type="component" value="Chromosome 16"/>
</dbReference>
<evidence type="ECO:0000313" key="3">
    <source>
        <dbReference type="EMBL" id="CAH1248603.1"/>
    </source>
</evidence>
<evidence type="ECO:0000259" key="2">
    <source>
        <dbReference type="Pfam" id="PF03221"/>
    </source>
</evidence>
<reference evidence="3" key="1">
    <citation type="submission" date="2022-01" db="EMBL/GenBank/DDBJ databases">
        <authorList>
            <person name="Braso-Vives M."/>
        </authorList>
    </citation>
    <scope>NUCLEOTIDE SEQUENCE</scope>
</reference>
<evidence type="ECO:0000313" key="4">
    <source>
        <dbReference type="Proteomes" id="UP000838412"/>
    </source>
</evidence>
<evidence type="ECO:0000256" key="1">
    <source>
        <dbReference type="ARBA" id="ARBA00023125"/>
    </source>
</evidence>
<feature type="domain" description="HTH CENPB-type" evidence="2">
    <location>
        <begin position="158"/>
        <end position="199"/>
    </location>
</feature>
<dbReference type="GO" id="GO:0003677">
    <property type="term" value="F:DNA binding"/>
    <property type="evidence" value="ECO:0007669"/>
    <property type="project" value="UniProtKB-KW"/>
</dbReference>
<dbReference type="EMBL" id="OV696701">
    <property type="protein sequence ID" value="CAH1248603.1"/>
    <property type="molecule type" value="Genomic_DNA"/>
</dbReference>
<name>A0A8K0EF62_BRALA</name>
<organism evidence="3 4">
    <name type="scientific">Branchiostoma lanceolatum</name>
    <name type="common">Common lancelet</name>
    <name type="synonym">Amphioxus lanceolatum</name>
    <dbReference type="NCBI Taxonomy" id="7740"/>
    <lineage>
        <taxon>Eukaryota</taxon>
        <taxon>Metazoa</taxon>
        <taxon>Chordata</taxon>
        <taxon>Cephalochordata</taxon>
        <taxon>Leptocardii</taxon>
        <taxon>Amphioxiformes</taxon>
        <taxon>Branchiostomatidae</taxon>
        <taxon>Branchiostoma</taxon>
    </lineage>
</organism>